<proteinExistence type="predicted"/>
<organism evidence="3 4">
    <name type="scientific">Tuber magnatum</name>
    <name type="common">white Piedmont truffle</name>
    <dbReference type="NCBI Taxonomy" id="42249"/>
    <lineage>
        <taxon>Eukaryota</taxon>
        <taxon>Fungi</taxon>
        <taxon>Dikarya</taxon>
        <taxon>Ascomycota</taxon>
        <taxon>Pezizomycotina</taxon>
        <taxon>Pezizomycetes</taxon>
        <taxon>Pezizales</taxon>
        <taxon>Tuberaceae</taxon>
        <taxon>Tuber</taxon>
    </lineage>
</organism>
<protein>
    <recommendedName>
        <fullName evidence="5">Glycoprotease family protein</fullName>
    </recommendedName>
</protein>
<feature type="compositionally biased region" description="Polar residues" evidence="1">
    <location>
        <begin position="407"/>
        <end position="421"/>
    </location>
</feature>
<sequence>MPPPFLTIDLRTSPITLSPFPSPKISPRSDTDDSGSRQNEDDLVSPVTPNDYSRLSGFPQLSGFDFAFDDRGSLNNPPSPSGPRRLSETTLVEQLVRPASPSPLSVVAPSNAVAGGVHRPAVATAEDAEAPPPYSRYAGASQPPAVPGSTWGGAAARVAGVQNAPPMAPVAVYTRGHQGFASVAGVPVNGNPRRQSGQRGLHALALADQSQQQQGGQFSRQDSWREKITAGYWETEVEVETGSENKRLTRKGRRCVFAVMGLVLLAIIIAVVVGVVTTRKNKYGSDDDDTSKESANIESLLPEPREGMHVVKSRGKPEVVSSCVSESSLWSCDLPSDSPFPKIALPDGSVLPEFRFIIRKETGSGPDTRTNSTPAPEDAADYASVAEVDDVRGDSKSGDMTEYYISLVTQDPSSMDQGPNRTTDSMPSPPSTSEANGSSKSPRKRGLRFKRQDLSAPVKNMFPETAESQPLRSFDSGLDTEHYGFHMYYTKTIHVTSLSESSTLDLAGGPPPNRGADTDVRWERTRFKVVIWTKKLSDGRAVLTDTEGRRVQPEANGLPYAVSIVQDRHGNTGPVTQGPGLSEAVQENLGEDDRCSCEWRNWRPRG</sequence>
<dbReference type="Proteomes" id="UP000246991">
    <property type="component" value="Unassembled WGS sequence"/>
</dbReference>
<dbReference type="STRING" id="42249.A0A317SEX1"/>
<name>A0A317SEX1_9PEZI</name>
<dbReference type="AlphaFoldDB" id="A0A317SEX1"/>
<feature type="compositionally biased region" description="Basic and acidic residues" evidence="1">
    <location>
        <begin position="27"/>
        <end position="40"/>
    </location>
</feature>
<evidence type="ECO:0000313" key="3">
    <source>
        <dbReference type="EMBL" id="PWW72297.1"/>
    </source>
</evidence>
<comment type="caution">
    <text evidence="3">The sequence shown here is derived from an EMBL/GenBank/DDBJ whole genome shotgun (WGS) entry which is preliminary data.</text>
</comment>
<evidence type="ECO:0000256" key="1">
    <source>
        <dbReference type="SAM" id="MobiDB-lite"/>
    </source>
</evidence>
<feature type="compositionally biased region" description="Basic and acidic residues" evidence="1">
    <location>
        <begin position="389"/>
        <end position="399"/>
    </location>
</feature>
<evidence type="ECO:0000313" key="4">
    <source>
        <dbReference type="Proteomes" id="UP000246991"/>
    </source>
</evidence>
<dbReference type="OrthoDB" id="10259622at2759"/>
<evidence type="ECO:0008006" key="5">
    <source>
        <dbReference type="Google" id="ProtNLM"/>
    </source>
</evidence>
<feature type="region of interest" description="Disordered" evidence="1">
    <location>
        <begin position="1"/>
        <end position="86"/>
    </location>
</feature>
<keyword evidence="4" id="KW-1185">Reference proteome</keyword>
<keyword evidence="2" id="KW-0472">Membrane</keyword>
<keyword evidence="2" id="KW-0812">Transmembrane</keyword>
<feature type="transmembrane region" description="Helical" evidence="2">
    <location>
        <begin position="255"/>
        <end position="276"/>
    </location>
</feature>
<feature type="region of interest" description="Disordered" evidence="1">
    <location>
        <begin position="359"/>
        <end position="457"/>
    </location>
</feature>
<keyword evidence="2" id="KW-1133">Transmembrane helix</keyword>
<reference evidence="3 4" key="1">
    <citation type="submission" date="2018-03" db="EMBL/GenBank/DDBJ databases">
        <title>Genomes of Pezizomycetes fungi and the evolution of truffles.</title>
        <authorList>
            <person name="Murat C."/>
            <person name="Payen T."/>
            <person name="Noel B."/>
            <person name="Kuo A."/>
            <person name="Martin F.M."/>
        </authorList>
    </citation>
    <scope>NUCLEOTIDE SEQUENCE [LARGE SCALE GENOMIC DNA]</scope>
    <source>
        <strain evidence="3">091103-1</strain>
    </source>
</reference>
<evidence type="ECO:0000256" key="2">
    <source>
        <dbReference type="SAM" id="Phobius"/>
    </source>
</evidence>
<gene>
    <name evidence="3" type="ORF">C7212DRAFT_348332</name>
</gene>
<accession>A0A317SEX1</accession>
<feature type="compositionally biased region" description="Polar residues" evidence="1">
    <location>
        <begin position="365"/>
        <end position="374"/>
    </location>
</feature>
<dbReference type="EMBL" id="PYWC01000110">
    <property type="protein sequence ID" value="PWW72297.1"/>
    <property type="molecule type" value="Genomic_DNA"/>
</dbReference>